<accession>A0A1I2E9X8</accession>
<dbReference type="STRING" id="285351.SAMN04488035_0949"/>
<keyword evidence="2" id="KW-0472">Membrane</keyword>
<feature type="transmembrane region" description="Helical" evidence="2">
    <location>
        <begin position="64"/>
        <end position="82"/>
    </location>
</feature>
<dbReference type="InterPro" id="IPR021401">
    <property type="entry name" value="DUF3040"/>
</dbReference>
<keyword evidence="4" id="KW-1185">Reference proteome</keyword>
<gene>
    <name evidence="3" type="ORF">SAMN04488035_0949</name>
</gene>
<sequence length="134" mass="14467">MPLSEYEQRVLDQMERQLTSDDPELVTSLSSTRRGSGVRYLLAAVGIIVGIGLLILGVAQSQPVIGVVGFAIMFVAVVYAFTKPAAVKAAPGPIGSIGPDGRLKPSTRKKRSAGSKPFMAKLEERWDRRRDQGL</sequence>
<evidence type="ECO:0000313" key="3">
    <source>
        <dbReference type="EMBL" id="SFE89288.1"/>
    </source>
</evidence>
<dbReference type="Pfam" id="PF11239">
    <property type="entry name" value="DUF3040"/>
    <property type="match status" value="1"/>
</dbReference>
<dbReference type="RefSeq" id="WP_093375462.1">
    <property type="nucleotide sequence ID" value="NZ_BNAN01000001.1"/>
</dbReference>
<organism evidence="3 4">
    <name type="scientific">Flavimobilis marinus</name>
    <dbReference type="NCBI Taxonomy" id="285351"/>
    <lineage>
        <taxon>Bacteria</taxon>
        <taxon>Bacillati</taxon>
        <taxon>Actinomycetota</taxon>
        <taxon>Actinomycetes</taxon>
        <taxon>Micrococcales</taxon>
        <taxon>Jonesiaceae</taxon>
        <taxon>Flavimobilis</taxon>
    </lineage>
</organism>
<name>A0A1I2E9X8_9MICO</name>
<proteinExistence type="predicted"/>
<reference evidence="4" key="1">
    <citation type="submission" date="2016-10" db="EMBL/GenBank/DDBJ databases">
        <authorList>
            <person name="Varghese N."/>
            <person name="Submissions S."/>
        </authorList>
    </citation>
    <scope>NUCLEOTIDE SEQUENCE [LARGE SCALE GENOMIC DNA]</scope>
    <source>
        <strain evidence="4">DSM 19083</strain>
    </source>
</reference>
<evidence type="ECO:0000313" key="4">
    <source>
        <dbReference type="Proteomes" id="UP000198520"/>
    </source>
</evidence>
<dbReference type="AlphaFoldDB" id="A0A1I2E9X8"/>
<keyword evidence="2" id="KW-0812">Transmembrane</keyword>
<protein>
    <recommendedName>
        <fullName evidence="5">DUF3040 domain-containing protein</fullName>
    </recommendedName>
</protein>
<feature type="transmembrane region" description="Helical" evidence="2">
    <location>
        <begin position="40"/>
        <end position="58"/>
    </location>
</feature>
<dbReference type="OrthoDB" id="5244024at2"/>
<feature type="compositionally biased region" description="Basic and acidic residues" evidence="1">
    <location>
        <begin position="121"/>
        <end position="134"/>
    </location>
</feature>
<evidence type="ECO:0000256" key="2">
    <source>
        <dbReference type="SAM" id="Phobius"/>
    </source>
</evidence>
<dbReference type="Proteomes" id="UP000198520">
    <property type="component" value="Unassembled WGS sequence"/>
</dbReference>
<evidence type="ECO:0000256" key="1">
    <source>
        <dbReference type="SAM" id="MobiDB-lite"/>
    </source>
</evidence>
<feature type="region of interest" description="Disordered" evidence="1">
    <location>
        <begin position="91"/>
        <end position="134"/>
    </location>
</feature>
<dbReference type="EMBL" id="FONZ01000001">
    <property type="protein sequence ID" value="SFE89288.1"/>
    <property type="molecule type" value="Genomic_DNA"/>
</dbReference>
<evidence type="ECO:0008006" key="5">
    <source>
        <dbReference type="Google" id="ProtNLM"/>
    </source>
</evidence>
<keyword evidence="2" id="KW-1133">Transmembrane helix</keyword>